<dbReference type="eggNOG" id="KOG1721">
    <property type="taxonomic scope" value="Eukaryota"/>
</dbReference>
<dbReference type="InterPro" id="IPR036236">
    <property type="entry name" value="Znf_C2H2_sf"/>
</dbReference>
<evidence type="ECO:0000256" key="5">
    <source>
        <dbReference type="ARBA" id="ARBA00022833"/>
    </source>
</evidence>
<dbReference type="Gene3D" id="3.40.1800.20">
    <property type="match status" value="1"/>
</dbReference>
<feature type="domain" description="C2H2-type" evidence="10">
    <location>
        <begin position="486"/>
        <end position="514"/>
    </location>
</feature>
<dbReference type="Proteomes" id="UP000005205">
    <property type="component" value="Unassembled WGS sequence"/>
</dbReference>
<sequence length="663" mass="76510">MESSNSMPPGMDSPGEDIILMETVKSMVSHEGRNEAEGTEEDFFLISQDQAVQYPEGNIEETMSHRHQTEVTLTWMHLCRICANTSDRMIPIFEGEGAQHDLISKILKYLPIHVTESDTLPLQLCERCANFLIAWHELNEGCLNAERKLLEMQDSHLRNKQEYYNPSLDNLEVTAPMFGTTASTIIASNITSNITTNIASNITDPLPSQQDDDKSGGCSIEKINKSDRCELTKERSFTAYHSSCNAALWASNATIKYESNPMRSMTLIAKEISKRETRNLSDNCTAEKYAEKMDSNTSRDQEKNKSTILQSMSESVKKGYTCNNCQRVFKRKHHLIRHMTDCKYHDSAKEDSSRTRNKVTEKKTKTDDDTIKKKNRLVEDIKSTSDDDEFCFPSVKPLKKQFRTYPCNYCEHTAQKKKLLKIHLTEAHPEVVNRSRKSFVATETVLRARIEHDGKIYYHCSECGKNLNSPYTFYWHLRIHTGERLFTCHLCGKRFRVNQGLTRHLKDTHAGIKNVPCDLCGRMFSTRRNVEDHRRIHTGERPYVCNVCGKTFKQKASLFVHNRTHSDVFPFKCSYCDQTFRTRPPLMVHITKHTGEKPHACDICGRCFRIKYELKRHRLIHSDEKPWRCTDCSLSFRQKRYLVNHKKLSHEPSRSLAAPQVTG</sequence>
<dbReference type="GO" id="GO:0000981">
    <property type="term" value="F:DNA-binding transcription factor activity, RNA polymerase II-specific"/>
    <property type="evidence" value="ECO:0007669"/>
    <property type="project" value="TreeGrafter"/>
</dbReference>
<feature type="binding site" evidence="8">
    <location>
        <position position="125"/>
    </location>
    <ligand>
        <name>Zn(2+)</name>
        <dbReference type="ChEBI" id="CHEBI:29105"/>
    </ligand>
</feature>
<evidence type="ECO:0000256" key="9">
    <source>
        <dbReference type="SAM" id="MobiDB-lite"/>
    </source>
</evidence>
<keyword evidence="2 8" id="KW-0479">Metal-binding</keyword>
<dbReference type="EMBL" id="ADTU01025895">
    <property type="status" value="NOT_ANNOTATED_CDS"/>
    <property type="molecule type" value="Genomic_DNA"/>
</dbReference>
<evidence type="ECO:0000259" key="10">
    <source>
        <dbReference type="PROSITE" id="PS50157"/>
    </source>
</evidence>
<accession>A0A158NTH4</accession>
<feature type="region of interest" description="Disordered" evidence="9">
    <location>
        <begin position="346"/>
        <end position="367"/>
    </location>
</feature>
<dbReference type="GO" id="GO:0008270">
    <property type="term" value="F:zinc ion binding"/>
    <property type="evidence" value="ECO:0007669"/>
    <property type="project" value="UniProtKB-UniRule"/>
</dbReference>
<comment type="subcellular location">
    <subcellularLocation>
        <location evidence="1">Nucleus</location>
    </subcellularLocation>
</comment>
<evidence type="ECO:0000313" key="12">
    <source>
        <dbReference type="EnsemblMetazoa" id="XP_012060832.1"/>
    </source>
</evidence>
<dbReference type="KEGG" id="acep:105624082"/>
<dbReference type="PROSITE" id="PS00028">
    <property type="entry name" value="ZINC_FINGER_C2H2_1"/>
    <property type="match status" value="7"/>
</dbReference>
<organism evidence="12 13">
    <name type="scientific">Atta cephalotes</name>
    <name type="common">Leafcutter ant</name>
    <dbReference type="NCBI Taxonomy" id="12957"/>
    <lineage>
        <taxon>Eukaryota</taxon>
        <taxon>Metazoa</taxon>
        <taxon>Ecdysozoa</taxon>
        <taxon>Arthropoda</taxon>
        <taxon>Hexapoda</taxon>
        <taxon>Insecta</taxon>
        <taxon>Pterygota</taxon>
        <taxon>Neoptera</taxon>
        <taxon>Endopterygota</taxon>
        <taxon>Hymenoptera</taxon>
        <taxon>Apocrita</taxon>
        <taxon>Aculeata</taxon>
        <taxon>Formicoidea</taxon>
        <taxon>Formicidae</taxon>
        <taxon>Myrmicinae</taxon>
        <taxon>Atta</taxon>
    </lineage>
</organism>
<evidence type="ECO:0000256" key="8">
    <source>
        <dbReference type="PROSITE-ProRule" id="PRU01263"/>
    </source>
</evidence>
<evidence type="ECO:0008006" key="14">
    <source>
        <dbReference type="Google" id="ProtNLM"/>
    </source>
</evidence>
<protein>
    <recommendedName>
        <fullName evidence="14">Protein krueppel</fullName>
    </recommendedName>
</protein>
<keyword evidence="3" id="KW-0677">Repeat</keyword>
<keyword evidence="13" id="KW-1185">Reference proteome</keyword>
<reference evidence="13" key="1">
    <citation type="journal article" date="2011" name="PLoS Genet.">
        <title>The genome sequence of the leaf-cutter ant Atta cephalotes reveals insights into its obligate symbiotic lifestyle.</title>
        <authorList>
            <person name="Suen G."/>
            <person name="Teiling C."/>
            <person name="Li L."/>
            <person name="Holt C."/>
            <person name="Abouheif E."/>
            <person name="Bornberg-Bauer E."/>
            <person name="Bouffard P."/>
            <person name="Caldera E.J."/>
            <person name="Cash E."/>
            <person name="Cavanaugh A."/>
            <person name="Denas O."/>
            <person name="Elhaik E."/>
            <person name="Fave M.J."/>
            <person name="Gadau J."/>
            <person name="Gibson J.D."/>
            <person name="Graur D."/>
            <person name="Grubbs K.J."/>
            <person name="Hagen D.E."/>
            <person name="Harkins T.T."/>
            <person name="Helmkampf M."/>
            <person name="Hu H."/>
            <person name="Johnson B.R."/>
            <person name="Kim J."/>
            <person name="Marsh S.E."/>
            <person name="Moeller J.A."/>
            <person name="Munoz-Torres M.C."/>
            <person name="Murphy M.C."/>
            <person name="Naughton M.C."/>
            <person name="Nigam S."/>
            <person name="Overson R."/>
            <person name="Rajakumar R."/>
            <person name="Reese J.T."/>
            <person name="Scott J.J."/>
            <person name="Smith C.R."/>
            <person name="Tao S."/>
            <person name="Tsutsui N.D."/>
            <person name="Viljakainen L."/>
            <person name="Wissler L."/>
            <person name="Yandell M.D."/>
            <person name="Zimmer F."/>
            <person name="Taylor J."/>
            <person name="Slater S.C."/>
            <person name="Clifton S.W."/>
            <person name="Warren W.C."/>
            <person name="Elsik C.G."/>
            <person name="Smith C.D."/>
            <person name="Weinstock G.M."/>
            <person name="Gerardo N.M."/>
            <person name="Currie C.R."/>
        </authorList>
    </citation>
    <scope>NUCLEOTIDE SEQUENCE [LARGE SCALE GENOMIC DNA]</scope>
</reference>
<evidence type="ECO:0000256" key="4">
    <source>
        <dbReference type="ARBA" id="ARBA00022771"/>
    </source>
</evidence>
<evidence type="ECO:0000256" key="1">
    <source>
        <dbReference type="ARBA" id="ARBA00004123"/>
    </source>
</evidence>
<proteinExistence type="predicted"/>
<dbReference type="AlphaFoldDB" id="A0A158NTH4"/>
<dbReference type="Pfam" id="PF07776">
    <property type="entry name" value="zf-AD"/>
    <property type="match status" value="1"/>
</dbReference>
<dbReference type="InterPro" id="IPR012934">
    <property type="entry name" value="Znf_AD"/>
</dbReference>
<feature type="binding site" evidence="8">
    <location>
        <position position="79"/>
    </location>
    <ligand>
        <name>Zn(2+)</name>
        <dbReference type="ChEBI" id="CHEBI:29105"/>
    </ligand>
</feature>
<gene>
    <name evidence="12" type="primary">105624082</name>
</gene>
<dbReference type="EnsemblMetazoa" id="XM_012205442.1">
    <property type="protein sequence ID" value="XP_012060832.1"/>
    <property type="gene ID" value="LOC105624082"/>
</dbReference>
<evidence type="ECO:0000256" key="6">
    <source>
        <dbReference type="ARBA" id="ARBA00023242"/>
    </source>
</evidence>
<evidence type="ECO:0000256" key="3">
    <source>
        <dbReference type="ARBA" id="ARBA00022737"/>
    </source>
</evidence>
<dbReference type="Pfam" id="PF00096">
    <property type="entry name" value="zf-C2H2"/>
    <property type="match status" value="7"/>
</dbReference>
<dbReference type="GO" id="GO:0000978">
    <property type="term" value="F:RNA polymerase II cis-regulatory region sequence-specific DNA binding"/>
    <property type="evidence" value="ECO:0007669"/>
    <property type="project" value="TreeGrafter"/>
</dbReference>
<feature type="domain" description="C2H2-type" evidence="10">
    <location>
        <begin position="627"/>
        <end position="655"/>
    </location>
</feature>
<feature type="domain" description="C2H2-type" evidence="10">
    <location>
        <begin position="599"/>
        <end position="626"/>
    </location>
</feature>
<dbReference type="SMART" id="SM00868">
    <property type="entry name" value="zf-AD"/>
    <property type="match status" value="1"/>
</dbReference>
<dbReference type="FunFam" id="3.30.160.60:FF:000100">
    <property type="entry name" value="Zinc finger 45-like"/>
    <property type="match status" value="1"/>
</dbReference>
<feature type="binding site" evidence="8">
    <location>
        <position position="128"/>
    </location>
    <ligand>
        <name>Zn(2+)</name>
        <dbReference type="ChEBI" id="CHEBI:29105"/>
    </ligand>
</feature>
<feature type="domain" description="ZAD" evidence="11">
    <location>
        <begin position="77"/>
        <end position="152"/>
    </location>
</feature>
<evidence type="ECO:0000259" key="11">
    <source>
        <dbReference type="PROSITE" id="PS51915"/>
    </source>
</evidence>
<evidence type="ECO:0000256" key="2">
    <source>
        <dbReference type="ARBA" id="ARBA00022723"/>
    </source>
</evidence>
<dbReference type="Gene3D" id="3.30.160.60">
    <property type="entry name" value="Classic Zinc Finger"/>
    <property type="match status" value="7"/>
</dbReference>
<keyword evidence="6" id="KW-0539">Nucleus</keyword>
<evidence type="ECO:0000256" key="7">
    <source>
        <dbReference type="PROSITE-ProRule" id="PRU00042"/>
    </source>
</evidence>
<feature type="domain" description="C2H2-type" evidence="10">
    <location>
        <begin position="320"/>
        <end position="350"/>
    </location>
</feature>
<dbReference type="SUPFAM" id="SSF57716">
    <property type="entry name" value="Glucocorticoid receptor-like (DNA-binding domain)"/>
    <property type="match status" value="1"/>
</dbReference>
<dbReference type="SMART" id="SM00355">
    <property type="entry name" value="ZnF_C2H2"/>
    <property type="match status" value="9"/>
</dbReference>
<name>A0A158NTH4_ATTCE</name>
<dbReference type="PANTHER" id="PTHR23226">
    <property type="entry name" value="ZINC FINGER AND SCAN DOMAIN-CONTAINING"/>
    <property type="match status" value="1"/>
</dbReference>
<feature type="binding site" evidence="8">
    <location>
        <position position="82"/>
    </location>
    <ligand>
        <name>Zn(2+)</name>
        <dbReference type="ChEBI" id="CHEBI:29105"/>
    </ligand>
</feature>
<evidence type="ECO:0000313" key="13">
    <source>
        <dbReference type="Proteomes" id="UP000005205"/>
    </source>
</evidence>
<dbReference type="GO" id="GO:0005634">
    <property type="term" value="C:nucleus"/>
    <property type="evidence" value="ECO:0007669"/>
    <property type="project" value="UniProtKB-SubCell"/>
</dbReference>
<dbReference type="SUPFAM" id="SSF57667">
    <property type="entry name" value="beta-beta-alpha zinc fingers"/>
    <property type="match status" value="5"/>
</dbReference>
<reference evidence="12" key="2">
    <citation type="submission" date="2016-04" db="UniProtKB">
        <authorList>
            <consortium name="EnsemblMetazoa"/>
        </authorList>
    </citation>
    <scope>IDENTIFICATION</scope>
</reference>
<keyword evidence="5 8" id="KW-0862">Zinc</keyword>
<dbReference type="InParanoid" id="A0A158NTH4"/>
<keyword evidence="4 7" id="KW-0863">Zinc-finger</keyword>
<dbReference type="FunFam" id="3.30.160.60:FF:000295">
    <property type="entry name" value="zinc finger protein 19"/>
    <property type="match status" value="1"/>
</dbReference>
<dbReference type="InterPro" id="IPR013087">
    <property type="entry name" value="Znf_C2H2_type"/>
</dbReference>
<dbReference type="FunFam" id="3.30.160.60:FF:000780">
    <property type="entry name" value="myc-associated zinc finger protein isoform X1"/>
    <property type="match status" value="1"/>
</dbReference>
<feature type="domain" description="C2H2-type" evidence="10">
    <location>
        <begin position="571"/>
        <end position="598"/>
    </location>
</feature>
<dbReference type="PROSITE" id="PS51915">
    <property type="entry name" value="ZAD"/>
    <property type="match status" value="1"/>
</dbReference>
<dbReference type="PANTHER" id="PTHR23226:SF416">
    <property type="entry name" value="FI01424P"/>
    <property type="match status" value="1"/>
</dbReference>
<dbReference type="PROSITE" id="PS50157">
    <property type="entry name" value="ZINC_FINGER_C2H2_2"/>
    <property type="match status" value="8"/>
</dbReference>
<dbReference type="OrthoDB" id="9411774at2759"/>
<feature type="domain" description="C2H2-type" evidence="10">
    <location>
        <begin position="515"/>
        <end position="542"/>
    </location>
</feature>
<feature type="domain" description="C2H2-type" evidence="10">
    <location>
        <begin position="543"/>
        <end position="570"/>
    </location>
</feature>
<feature type="domain" description="C2H2-type" evidence="10">
    <location>
        <begin position="458"/>
        <end position="485"/>
    </location>
</feature>
<dbReference type="FunCoup" id="A0A158NTH4">
    <property type="interactions" value="982"/>
</dbReference>